<dbReference type="Proteomes" id="UP000183104">
    <property type="component" value="Unassembled WGS sequence"/>
</dbReference>
<accession>A0A0N8PNH4</accession>
<dbReference type="EMBL" id="FMUN01000004">
    <property type="protein sequence ID" value="SCY30819.1"/>
    <property type="molecule type" value="Genomic_DNA"/>
</dbReference>
<dbReference type="RefSeq" id="WP_054965124.1">
    <property type="nucleotide sequence ID" value="NZ_FMUN01000004.1"/>
</dbReference>
<gene>
    <name evidence="1" type="ORF">SAMN05661077_1785</name>
</gene>
<name>A0A0N8PNH4_9GAMM</name>
<protein>
    <submittedName>
        <fullName evidence="1">Uncharacterized protein</fullName>
    </submittedName>
</protein>
<evidence type="ECO:0000313" key="2">
    <source>
        <dbReference type="Proteomes" id="UP000183104"/>
    </source>
</evidence>
<dbReference type="AlphaFoldDB" id="A0A0N8PNH4"/>
<organism evidence="1 2">
    <name type="scientific">Thiohalorhabdus denitrificans</name>
    <dbReference type="NCBI Taxonomy" id="381306"/>
    <lineage>
        <taxon>Bacteria</taxon>
        <taxon>Pseudomonadati</taxon>
        <taxon>Pseudomonadota</taxon>
        <taxon>Gammaproteobacteria</taxon>
        <taxon>Thiohalorhabdales</taxon>
        <taxon>Thiohalorhabdaceae</taxon>
        <taxon>Thiohalorhabdus</taxon>
    </lineage>
</organism>
<reference evidence="2" key="1">
    <citation type="submission" date="2016-10" db="EMBL/GenBank/DDBJ databases">
        <authorList>
            <person name="Varghese N."/>
        </authorList>
    </citation>
    <scope>NUCLEOTIDE SEQUENCE [LARGE SCALE GENOMIC DNA]</scope>
    <source>
        <strain evidence="2">HL 19</strain>
    </source>
</reference>
<proteinExistence type="predicted"/>
<evidence type="ECO:0000313" key="1">
    <source>
        <dbReference type="EMBL" id="SCY30819.1"/>
    </source>
</evidence>
<keyword evidence="2" id="KW-1185">Reference proteome</keyword>
<sequence length="85" mass="9531">MADNRGQIEALNYAVAQLYTTLLMESDTPEGDAQDLREQWNEVEVPEGEEAQGNFFWEFQESLDHLGFLIQGLVAEETGGEPPKS</sequence>